<feature type="transmembrane region" description="Helical" evidence="2">
    <location>
        <begin position="217"/>
        <end position="235"/>
    </location>
</feature>
<evidence type="ECO:0000256" key="1">
    <source>
        <dbReference type="SAM" id="MobiDB-lite"/>
    </source>
</evidence>
<keyword evidence="4" id="KW-1185">Reference proteome</keyword>
<organism evidence="3 4">
    <name type="scientific">Tropilaelaps mercedesae</name>
    <dbReference type="NCBI Taxonomy" id="418985"/>
    <lineage>
        <taxon>Eukaryota</taxon>
        <taxon>Metazoa</taxon>
        <taxon>Ecdysozoa</taxon>
        <taxon>Arthropoda</taxon>
        <taxon>Chelicerata</taxon>
        <taxon>Arachnida</taxon>
        <taxon>Acari</taxon>
        <taxon>Parasitiformes</taxon>
        <taxon>Mesostigmata</taxon>
        <taxon>Gamasina</taxon>
        <taxon>Dermanyssoidea</taxon>
        <taxon>Laelapidae</taxon>
        <taxon>Tropilaelaps</taxon>
    </lineage>
</organism>
<feature type="compositionally biased region" description="Basic and acidic residues" evidence="1">
    <location>
        <begin position="52"/>
        <end position="78"/>
    </location>
</feature>
<keyword evidence="2" id="KW-1133">Transmembrane helix</keyword>
<feature type="compositionally biased region" description="Acidic residues" evidence="1">
    <location>
        <begin position="122"/>
        <end position="132"/>
    </location>
</feature>
<accession>A0A1V9XU77</accession>
<name>A0A1V9XU77_9ACAR</name>
<keyword evidence="2" id="KW-0812">Transmembrane</keyword>
<gene>
    <name evidence="3" type="ORF">BIW11_07370</name>
</gene>
<reference evidence="3 4" key="1">
    <citation type="journal article" date="2017" name="Gigascience">
        <title>Draft genome of the honey bee ectoparasitic mite, Tropilaelaps mercedesae, is shaped by the parasitic life history.</title>
        <authorList>
            <person name="Dong X."/>
            <person name="Armstrong S.D."/>
            <person name="Xia D."/>
            <person name="Makepeace B.L."/>
            <person name="Darby A.C."/>
            <person name="Kadowaki T."/>
        </authorList>
    </citation>
    <scope>NUCLEOTIDE SEQUENCE [LARGE SCALE GENOMIC DNA]</scope>
    <source>
        <strain evidence="3">Wuxi-XJTLU</strain>
    </source>
</reference>
<keyword evidence="2" id="KW-0472">Membrane</keyword>
<evidence type="ECO:0000256" key="2">
    <source>
        <dbReference type="SAM" id="Phobius"/>
    </source>
</evidence>
<proteinExistence type="predicted"/>
<dbReference type="OrthoDB" id="6505572at2759"/>
<comment type="caution">
    <text evidence="3">The sequence shown here is derived from an EMBL/GenBank/DDBJ whole genome shotgun (WGS) entry which is preliminary data.</text>
</comment>
<dbReference type="AlphaFoldDB" id="A0A1V9XU77"/>
<evidence type="ECO:0000313" key="3">
    <source>
        <dbReference type="EMBL" id="OQR77047.1"/>
    </source>
</evidence>
<feature type="region of interest" description="Disordered" evidence="1">
    <location>
        <begin position="51"/>
        <end position="78"/>
    </location>
</feature>
<feature type="region of interest" description="Disordered" evidence="1">
    <location>
        <begin position="90"/>
        <end position="140"/>
    </location>
</feature>
<sequence>MKTPVQSMSECNTLIINMAFIAVFTGVTCIDFNEDPSYFDTPSKQILQPEILNDRFGEPSEVRKGPSKALREIKRDNEKTNEEGLEALSIHAPNAPLPPVPAEDNVNRDSVPEQPAQNGAKDEDDDDDDDDGVPAKPATKGPRLLNAAVLLNILLRNNYSEEYLKRIYASNAEIVALQTYEGDVLWIEARFSNDTWRRHPKPRQVFRRWHVFEKLEVFVPTAIAMLPLVGFWYGVVVGRA</sequence>
<dbReference type="Proteomes" id="UP000192247">
    <property type="component" value="Unassembled WGS sequence"/>
</dbReference>
<evidence type="ECO:0000313" key="4">
    <source>
        <dbReference type="Proteomes" id="UP000192247"/>
    </source>
</evidence>
<dbReference type="EMBL" id="MNPL01004005">
    <property type="protein sequence ID" value="OQR77047.1"/>
    <property type="molecule type" value="Genomic_DNA"/>
</dbReference>
<dbReference type="InParanoid" id="A0A1V9XU77"/>
<protein>
    <submittedName>
        <fullName evidence="3">Uncharacterized protein</fullName>
    </submittedName>
</protein>